<dbReference type="GO" id="GO:0016020">
    <property type="term" value="C:membrane"/>
    <property type="evidence" value="ECO:0007669"/>
    <property type="project" value="UniProtKB-SubCell"/>
</dbReference>
<dbReference type="Pfam" id="PF04117">
    <property type="entry name" value="Mpv17_PMP22"/>
    <property type="match status" value="1"/>
</dbReference>
<keyword evidence="5 7" id="KW-0472">Membrane</keyword>
<sequence>MASERSPNVYGGPPPQSDLRLVLLGRVGAGKSTVAKTILGRDNFRSEGGMCVKKQGEVAGRTVTVIPELLKKIDAMVAENCEEFFIPQVYYELMETTMPREVTELRRMYEDREDRLKQKFKRELKEKEEELKKYKEEKPKEGLMKRTSSSQLLPPSMSTEKQDRSVMADNRNVDLQAVKQGYREETLSVVGHYVKPLIVIMTAVVGALMGAVAGAQHGTLGACIGIPIGIIMAVLVLYSDVDNMRKAFIKHVKRFPWLTNVTLYGCLFAGGDFVHQSFSRNEEMDWRHTRNVAVVAFSFHGNFNFFWMRVLERRFPGNSVRMVVRKLFLDQTTAAPLATSVFYTGVSFLEGKEDIFQDWREKFLNTYKTGLMFWPFMQFLNFSLVPLYMRTTFTGCCAFVWATFLCFSRQSGDGTATAALAWMFTPKQGTTTEPEAEKPGPKLDQTGPKLDTEGPKQDSPSPKEETRTPTVKQDDQA</sequence>
<keyword evidence="9" id="KW-1185">Reference proteome</keyword>
<dbReference type="Proteomes" id="UP001356427">
    <property type="component" value="Unassembled WGS sequence"/>
</dbReference>
<evidence type="ECO:0000256" key="4">
    <source>
        <dbReference type="ARBA" id="ARBA00022989"/>
    </source>
</evidence>
<feature type="compositionally biased region" description="Basic and acidic residues" evidence="6">
    <location>
        <begin position="128"/>
        <end position="144"/>
    </location>
</feature>
<dbReference type="SUPFAM" id="SSF52540">
    <property type="entry name" value="P-loop containing nucleoside triphosphate hydrolases"/>
    <property type="match status" value="1"/>
</dbReference>
<proteinExistence type="inferred from homology"/>
<feature type="compositionally biased region" description="Basic and acidic residues" evidence="6">
    <location>
        <begin position="450"/>
        <end position="477"/>
    </location>
</feature>
<feature type="transmembrane region" description="Helical" evidence="7">
    <location>
        <begin position="219"/>
        <end position="238"/>
    </location>
</feature>
<evidence type="ECO:0000256" key="2">
    <source>
        <dbReference type="ARBA" id="ARBA00006824"/>
    </source>
</evidence>
<comment type="caution">
    <text evidence="8">The sequence shown here is derived from an EMBL/GenBank/DDBJ whole genome shotgun (WGS) entry which is preliminary data.</text>
</comment>
<evidence type="ECO:0000313" key="8">
    <source>
        <dbReference type="EMBL" id="KAK6300620.1"/>
    </source>
</evidence>
<keyword evidence="3 7" id="KW-0812">Transmembrane</keyword>
<comment type="similarity">
    <text evidence="2">Belongs to the peroxisomal membrane protein PXMP2/4 family.</text>
</comment>
<feature type="transmembrane region" description="Helical" evidence="7">
    <location>
        <begin position="327"/>
        <end position="349"/>
    </location>
</feature>
<dbReference type="PANTHER" id="PTHR11266:SF39">
    <property type="entry name" value="MPV17-LIKE PROTEIN"/>
    <property type="match status" value="1"/>
</dbReference>
<reference evidence="8 9" key="1">
    <citation type="submission" date="2021-04" db="EMBL/GenBank/DDBJ databases">
        <authorList>
            <person name="De Guttry C."/>
            <person name="Zahm M."/>
            <person name="Klopp C."/>
            <person name="Cabau C."/>
            <person name="Louis A."/>
            <person name="Berthelot C."/>
            <person name="Parey E."/>
            <person name="Roest Crollius H."/>
            <person name="Montfort J."/>
            <person name="Robinson-Rechavi M."/>
            <person name="Bucao C."/>
            <person name="Bouchez O."/>
            <person name="Gislard M."/>
            <person name="Lluch J."/>
            <person name="Milhes M."/>
            <person name="Lampietro C."/>
            <person name="Lopez Roques C."/>
            <person name="Donnadieu C."/>
            <person name="Braasch I."/>
            <person name="Desvignes T."/>
            <person name="Postlethwait J."/>
            <person name="Bobe J."/>
            <person name="Wedekind C."/>
            <person name="Guiguen Y."/>
        </authorList>
    </citation>
    <scope>NUCLEOTIDE SEQUENCE [LARGE SCALE GENOMIC DNA]</scope>
    <source>
        <strain evidence="8">Cs_M1</strain>
        <tissue evidence="8">Blood</tissue>
    </source>
</reference>
<evidence type="ECO:0000313" key="9">
    <source>
        <dbReference type="Proteomes" id="UP001356427"/>
    </source>
</evidence>
<evidence type="ECO:0000256" key="3">
    <source>
        <dbReference type="ARBA" id="ARBA00022692"/>
    </source>
</evidence>
<name>A0AAN8QDK9_9TELE</name>
<evidence type="ECO:0000256" key="6">
    <source>
        <dbReference type="SAM" id="MobiDB-lite"/>
    </source>
</evidence>
<dbReference type="AlphaFoldDB" id="A0AAN8QDK9"/>
<feature type="region of interest" description="Disordered" evidence="6">
    <location>
        <begin position="427"/>
        <end position="477"/>
    </location>
</feature>
<gene>
    <name evidence="8" type="ORF">J4Q44_G00287180</name>
</gene>
<feature type="transmembrane region" description="Helical" evidence="7">
    <location>
        <begin position="193"/>
        <end position="213"/>
    </location>
</feature>
<dbReference type="GO" id="GO:0005739">
    <property type="term" value="C:mitochondrion"/>
    <property type="evidence" value="ECO:0007669"/>
    <property type="project" value="TreeGrafter"/>
</dbReference>
<feature type="transmembrane region" description="Helical" evidence="7">
    <location>
        <begin position="290"/>
        <end position="307"/>
    </location>
</feature>
<comment type="subcellular location">
    <subcellularLocation>
        <location evidence="1">Membrane</location>
        <topology evidence="1">Multi-pass membrane protein</topology>
    </subcellularLocation>
</comment>
<evidence type="ECO:0000256" key="7">
    <source>
        <dbReference type="SAM" id="Phobius"/>
    </source>
</evidence>
<accession>A0AAN8QDK9</accession>
<dbReference type="PANTHER" id="PTHR11266">
    <property type="entry name" value="PEROXISOMAL MEMBRANE PROTEIN 2, PXMP2 MPV17"/>
    <property type="match status" value="1"/>
</dbReference>
<evidence type="ECO:0000256" key="5">
    <source>
        <dbReference type="ARBA" id="ARBA00023136"/>
    </source>
</evidence>
<evidence type="ECO:0000256" key="1">
    <source>
        <dbReference type="ARBA" id="ARBA00004141"/>
    </source>
</evidence>
<keyword evidence="4 7" id="KW-1133">Transmembrane helix</keyword>
<feature type="region of interest" description="Disordered" evidence="6">
    <location>
        <begin position="128"/>
        <end position="165"/>
    </location>
</feature>
<feature type="compositionally biased region" description="Polar residues" evidence="6">
    <location>
        <begin position="146"/>
        <end position="159"/>
    </location>
</feature>
<feature type="transmembrane region" description="Helical" evidence="7">
    <location>
        <begin position="258"/>
        <end position="278"/>
    </location>
</feature>
<feature type="transmembrane region" description="Helical" evidence="7">
    <location>
        <begin position="387"/>
        <end position="407"/>
    </location>
</feature>
<dbReference type="InterPro" id="IPR007248">
    <property type="entry name" value="Mpv17_PMP22"/>
</dbReference>
<dbReference type="Gene3D" id="3.40.50.300">
    <property type="entry name" value="P-loop containing nucleotide triphosphate hydrolases"/>
    <property type="match status" value="1"/>
</dbReference>
<dbReference type="GO" id="GO:0061668">
    <property type="term" value="P:mitochondrial ribosome assembly"/>
    <property type="evidence" value="ECO:0007669"/>
    <property type="project" value="TreeGrafter"/>
</dbReference>
<dbReference type="InterPro" id="IPR027417">
    <property type="entry name" value="P-loop_NTPase"/>
</dbReference>
<dbReference type="EMBL" id="JAGTTL010000027">
    <property type="protein sequence ID" value="KAK6300620.1"/>
    <property type="molecule type" value="Genomic_DNA"/>
</dbReference>
<organism evidence="8 9">
    <name type="scientific">Coregonus suidteri</name>
    <dbReference type="NCBI Taxonomy" id="861788"/>
    <lineage>
        <taxon>Eukaryota</taxon>
        <taxon>Metazoa</taxon>
        <taxon>Chordata</taxon>
        <taxon>Craniata</taxon>
        <taxon>Vertebrata</taxon>
        <taxon>Euteleostomi</taxon>
        <taxon>Actinopterygii</taxon>
        <taxon>Neopterygii</taxon>
        <taxon>Teleostei</taxon>
        <taxon>Protacanthopterygii</taxon>
        <taxon>Salmoniformes</taxon>
        <taxon>Salmonidae</taxon>
        <taxon>Coregoninae</taxon>
        <taxon>Coregonus</taxon>
    </lineage>
</organism>
<protein>
    <submittedName>
        <fullName evidence="8">Uncharacterized protein</fullName>
    </submittedName>
</protein>